<keyword evidence="1" id="KW-0472">Membrane</keyword>
<dbReference type="AlphaFoldDB" id="A0A6C0DPY3"/>
<dbReference type="GO" id="GO:0005506">
    <property type="term" value="F:iron ion binding"/>
    <property type="evidence" value="ECO:0007669"/>
    <property type="project" value="InterPro"/>
</dbReference>
<dbReference type="EMBL" id="MN739661">
    <property type="protein sequence ID" value="QHT18978.1"/>
    <property type="molecule type" value="Genomic_DNA"/>
</dbReference>
<keyword evidence="1" id="KW-1133">Transmembrane helix</keyword>
<evidence type="ECO:0000256" key="1">
    <source>
        <dbReference type="SAM" id="Phobius"/>
    </source>
</evidence>
<feature type="transmembrane region" description="Helical" evidence="1">
    <location>
        <begin position="153"/>
        <end position="172"/>
    </location>
</feature>
<dbReference type="Pfam" id="PF04116">
    <property type="entry name" value="FA_hydroxylase"/>
    <property type="match status" value="1"/>
</dbReference>
<organism evidence="3">
    <name type="scientific">viral metagenome</name>
    <dbReference type="NCBI Taxonomy" id="1070528"/>
    <lineage>
        <taxon>unclassified sequences</taxon>
        <taxon>metagenomes</taxon>
        <taxon>organismal metagenomes</taxon>
    </lineage>
</organism>
<name>A0A6C0DPY3_9ZZZZ</name>
<reference evidence="3" key="1">
    <citation type="journal article" date="2020" name="Nature">
        <title>Giant virus diversity and host interactions through global metagenomics.</title>
        <authorList>
            <person name="Schulz F."/>
            <person name="Roux S."/>
            <person name="Paez-Espino D."/>
            <person name="Jungbluth S."/>
            <person name="Walsh D.A."/>
            <person name="Denef V.J."/>
            <person name="McMahon K.D."/>
            <person name="Konstantinidis K.T."/>
            <person name="Eloe-Fadrosh E.A."/>
            <person name="Kyrpides N.C."/>
            <person name="Woyke T."/>
        </authorList>
    </citation>
    <scope>NUCLEOTIDE SEQUENCE</scope>
    <source>
        <strain evidence="3">GVMAG-M-3300023174-49</strain>
    </source>
</reference>
<feature type="domain" description="Fatty acid hydroxylase" evidence="2">
    <location>
        <begin position="83"/>
        <end position="200"/>
    </location>
</feature>
<dbReference type="GO" id="GO:0016491">
    <property type="term" value="F:oxidoreductase activity"/>
    <property type="evidence" value="ECO:0007669"/>
    <property type="project" value="InterPro"/>
</dbReference>
<accession>A0A6C0DPY3</accession>
<evidence type="ECO:0000259" key="2">
    <source>
        <dbReference type="Pfam" id="PF04116"/>
    </source>
</evidence>
<protein>
    <recommendedName>
        <fullName evidence="2">Fatty acid hydroxylase domain-containing protein</fullName>
    </recommendedName>
</protein>
<keyword evidence="1" id="KW-0812">Transmembrane</keyword>
<sequence length="272" mass="32135">MESLLYSILFLPMIVFYGGYTTIAICHYLNKEFYHPTMTITDVDTLKMRALPSLAFSGTLTYLYHKKSDNVSHSWFYSSLIMASYVILVELCYYVYHRTVHTKPFLKVIHENYHSKINTYPIDFLNLSFIDSFFYVACLHIPTYILPMNLNEFFIGIYFFTTLGFIMHSDIITNAYTIHHRNLNCNYCLLFPIFDKWFATYRISKIEIGNYLVKVCEMGLIELNYRMPSICQNQYYDNIMVSISSYNKNRKAEEEISKSSKKEGDDYIILDE</sequence>
<feature type="transmembrane region" description="Helical" evidence="1">
    <location>
        <begin position="6"/>
        <end position="26"/>
    </location>
</feature>
<dbReference type="GO" id="GO:0008610">
    <property type="term" value="P:lipid biosynthetic process"/>
    <property type="evidence" value="ECO:0007669"/>
    <property type="project" value="InterPro"/>
</dbReference>
<proteinExistence type="predicted"/>
<evidence type="ECO:0000313" key="3">
    <source>
        <dbReference type="EMBL" id="QHT18978.1"/>
    </source>
</evidence>
<feature type="transmembrane region" description="Helical" evidence="1">
    <location>
        <begin position="124"/>
        <end position="147"/>
    </location>
</feature>
<dbReference type="InterPro" id="IPR006694">
    <property type="entry name" value="Fatty_acid_hydroxylase"/>
</dbReference>
<feature type="transmembrane region" description="Helical" evidence="1">
    <location>
        <begin position="76"/>
        <end position="96"/>
    </location>
</feature>